<dbReference type="AlphaFoldDB" id="A0AAV5G6E8"/>
<dbReference type="EMBL" id="BQKI01000293">
    <property type="protein sequence ID" value="GJN41326.1"/>
    <property type="molecule type" value="Genomic_DNA"/>
</dbReference>
<keyword evidence="3" id="KW-1185">Reference proteome</keyword>
<reference evidence="2" key="2">
    <citation type="submission" date="2021-12" db="EMBL/GenBank/DDBJ databases">
        <title>Resequencing data analysis of finger millet.</title>
        <authorList>
            <person name="Hatakeyama M."/>
            <person name="Aluri S."/>
            <person name="Balachadran M.T."/>
            <person name="Sivarajan S.R."/>
            <person name="Poveda L."/>
            <person name="Shimizu-Inatsugi R."/>
            <person name="Schlapbach R."/>
            <person name="Sreeman S.M."/>
            <person name="Shimizu K.K."/>
        </authorList>
    </citation>
    <scope>NUCLEOTIDE SEQUENCE</scope>
</reference>
<evidence type="ECO:0000313" key="3">
    <source>
        <dbReference type="Proteomes" id="UP001054889"/>
    </source>
</evidence>
<reference evidence="2" key="1">
    <citation type="journal article" date="2018" name="DNA Res.">
        <title>Multiple hybrid de novo genome assembly of finger millet, an orphan allotetraploid crop.</title>
        <authorList>
            <person name="Hatakeyama M."/>
            <person name="Aluri S."/>
            <person name="Balachadran M.T."/>
            <person name="Sivarajan S.R."/>
            <person name="Patrignani A."/>
            <person name="Gruter S."/>
            <person name="Poveda L."/>
            <person name="Shimizu-Inatsugi R."/>
            <person name="Baeten J."/>
            <person name="Francoijs K.J."/>
            <person name="Nataraja K.N."/>
            <person name="Reddy Y.A.N."/>
            <person name="Phadnis S."/>
            <person name="Ravikumar R.L."/>
            <person name="Schlapbach R."/>
            <person name="Sreeman S.M."/>
            <person name="Shimizu K.K."/>
        </authorList>
    </citation>
    <scope>NUCLEOTIDE SEQUENCE</scope>
</reference>
<evidence type="ECO:0000313" key="2">
    <source>
        <dbReference type="EMBL" id="GJN41326.1"/>
    </source>
</evidence>
<dbReference type="Proteomes" id="UP001054889">
    <property type="component" value="Unassembled WGS sequence"/>
</dbReference>
<name>A0AAV5G6E8_ELECO</name>
<sequence>MAAKGSEGTAGVVASSSSLPATQEGSHARKYTALCIKSREAREKEDEVILARVATVRDREERLAAIVTDLRKMEAQRRAAGAHPTDAELAAYVILRESADAALEGLPTLFGPME</sequence>
<proteinExistence type="predicted"/>
<gene>
    <name evidence="2" type="primary">gn00683</name>
    <name evidence="2" type="ORF">PR202_gn00683</name>
</gene>
<feature type="region of interest" description="Disordered" evidence="1">
    <location>
        <begin position="1"/>
        <end position="28"/>
    </location>
</feature>
<evidence type="ECO:0000256" key="1">
    <source>
        <dbReference type="SAM" id="MobiDB-lite"/>
    </source>
</evidence>
<protein>
    <submittedName>
        <fullName evidence="2">Uncharacterized protein</fullName>
    </submittedName>
</protein>
<comment type="caution">
    <text evidence="2">The sequence shown here is derived from an EMBL/GenBank/DDBJ whole genome shotgun (WGS) entry which is preliminary data.</text>
</comment>
<accession>A0AAV5G6E8</accession>
<organism evidence="2 3">
    <name type="scientific">Eleusine coracana subsp. coracana</name>
    <dbReference type="NCBI Taxonomy" id="191504"/>
    <lineage>
        <taxon>Eukaryota</taxon>
        <taxon>Viridiplantae</taxon>
        <taxon>Streptophyta</taxon>
        <taxon>Embryophyta</taxon>
        <taxon>Tracheophyta</taxon>
        <taxon>Spermatophyta</taxon>
        <taxon>Magnoliopsida</taxon>
        <taxon>Liliopsida</taxon>
        <taxon>Poales</taxon>
        <taxon>Poaceae</taxon>
        <taxon>PACMAD clade</taxon>
        <taxon>Chloridoideae</taxon>
        <taxon>Cynodonteae</taxon>
        <taxon>Eleusininae</taxon>
        <taxon>Eleusine</taxon>
    </lineage>
</organism>
<feature type="compositionally biased region" description="Polar residues" evidence="1">
    <location>
        <begin position="14"/>
        <end position="25"/>
    </location>
</feature>